<feature type="region of interest" description="Disordered" evidence="6">
    <location>
        <begin position="70"/>
        <end position="177"/>
    </location>
</feature>
<dbReference type="AlphaFoldDB" id="A0A1B8B4C3"/>
<evidence type="ECO:0000256" key="1">
    <source>
        <dbReference type="ARBA" id="ARBA00003548"/>
    </source>
</evidence>
<gene>
    <name evidence="7" type="ORF">FPOA_01498</name>
</gene>
<proteinExistence type="inferred from homology"/>
<dbReference type="GO" id="GO:0005634">
    <property type="term" value="C:nucleus"/>
    <property type="evidence" value="ECO:0007669"/>
    <property type="project" value="TreeGrafter"/>
</dbReference>
<dbReference type="PANTHER" id="PTHR13475">
    <property type="entry name" value="NEUGRIN"/>
    <property type="match status" value="1"/>
</dbReference>
<evidence type="ECO:0000313" key="7">
    <source>
        <dbReference type="EMBL" id="OBS27556.1"/>
    </source>
</evidence>
<comment type="subcellular location">
    <subcellularLocation>
        <location evidence="2">Mitochondrion</location>
    </subcellularLocation>
</comment>
<dbReference type="EMBL" id="LYXU01000001">
    <property type="protein sequence ID" value="OBS27556.1"/>
    <property type="molecule type" value="Genomic_DNA"/>
</dbReference>
<comment type="function">
    <text evidence="1">Required for respiratory activity and maintenance and expression of the mitochondrial genome.</text>
</comment>
<feature type="compositionally biased region" description="Basic and acidic residues" evidence="6">
    <location>
        <begin position="70"/>
        <end position="95"/>
    </location>
</feature>
<dbReference type="InterPro" id="IPR010487">
    <property type="entry name" value="NGRN/Rrg9"/>
</dbReference>
<keyword evidence="8" id="KW-1185">Reference proteome</keyword>
<feature type="compositionally biased region" description="Polar residues" evidence="6">
    <location>
        <begin position="338"/>
        <end position="347"/>
    </location>
</feature>
<dbReference type="Proteomes" id="UP000091967">
    <property type="component" value="Unassembled WGS sequence"/>
</dbReference>
<evidence type="ECO:0000256" key="5">
    <source>
        <dbReference type="ARBA" id="ARBA00022946"/>
    </source>
</evidence>
<dbReference type="STRING" id="36050.A0A1B8B4C3"/>
<feature type="compositionally biased region" description="Basic and acidic residues" evidence="6">
    <location>
        <begin position="115"/>
        <end position="128"/>
    </location>
</feature>
<sequence length="355" mass="40353">MMSCTCRVTPLKIFVQGLSQVHRLEASPSLVRLPIRTRPALQQNNFAFARQARSLHFSKILSQDASGAEAVKETEAVDDNSSKDLDETPQVREEQSTATVEVPDTWKAIPSTSERAPKRREDRPERKARTAYNRGENNFNAPGTSGAFDKAAESKKPRIKGPSSNQPQPGAAYWKAQKAALKEKFPEGWRPRKRLSPDALAGIRALNAQFPDVYTTEALAEKFEVTPEAIRRILRSKWQPNAIEEESRQERWFRRGKDVWESRAALGIKPPQKWRREGIVRDPSYHDWKKEAVQRNKTLAENDDWEIKRGYSPRVKRTSAPEGTYTPRVARERKGTYTPRSEGTYTPRTGRGGDA</sequence>
<accession>A0A1B8B4C3</accession>
<feature type="region of interest" description="Disordered" evidence="6">
    <location>
        <begin position="312"/>
        <end position="355"/>
    </location>
</feature>
<evidence type="ECO:0000256" key="3">
    <source>
        <dbReference type="ARBA" id="ARBA00010895"/>
    </source>
</evidence>
<comment type="similarity">
    <text evidence="3">Belongs to the RRG9 family.</text>
</comment>
<evidence type="ECO:0000256" key="6">
    <source>
        <dbReference type="SAM" id="MobiDB-lite"/>
    </source>
</evidence>
<protein>
    <recommendedName>
        <fullName evidence="4">Required for respiratory growth protein 9, mitochondrial</fullName>
    </recommendedName>
</protein>
<comment type="caution">
    <text evidence="7">The sequence shown here is derived from an EMBL/GenBank/DDBJ whole genome shotgun (WGS) entry which is preliminary data.</text>
</comment>
<evidence type="ECO:0000256" key="2">
    <source>
        <dbReference type="ARBA" id="ARBA00004173"/>
    </source>
</evidence>
<name>A0A1B8B4C3_FUSPO</name>
<dbReference type="OMA" id="DPSYHDW"/>
<reference evidence="7 8" key="1">
    <citation type="submission" date="2016-06" db="EMBL/GenBank/DDBJ databases">
        <title>Living apart together: crosstalk between the core and supernumerary genomes in a fungal plant pathogen.</title>
        <authorList>
            <person name="Vanheule A."/>
            <person name="Audenaert K."/>
            <person name="Warris S."/>
            <person name="Van De Geest H."/>
            <person name="Schijlen E."/>
            <person name="Hofte M."/>
            <person name="De Saeger S."/>
            <person name="Haesaert G."/>
            <person name="Waalwijk C."/>
            <person name="Van Der Lee T."/>
        </authorList>
    </citation>
    <scope>NUCLEOTIDE SEQUENCE [LARGE SCALE GENOMIC DNA]</scope>
    <source>
        <strain evidence="7 8">2516</strain>
    </source>
</reference>
<dbReference type="Pfam" id="PF06413">
    <property type="entry name" value="Neugrin"/>
    <property type="match status" value="1"/>
</dbReference>
<keyword evidence="5" id="KW-0809">Transit peptide</keyword>
<dbReference type="PANTHER" id="PTHR13475:SF3">
    <property type="entry name" value="NEUGRIN"/>
    <property type="match status" value="1"/>
</dbReference>
<evidence type="ECO:0000256" key="4">
    <source>
        <dbReference type="ARBA" id="ARBA00013566"/>
    </source>
</evidence>
<dbReference type="GO" id="GO:0005739">
    <property type="term" value="C:mitochondrion"/>
    <property type="evidence" value="ECO:0007669"/>
    <property type="project" value="UniProtKB-SubCell"/>
</dbReference>
<evidence type="ECO:0000313" key="8">
    <source>
        <dbReference type="Proteomes" id="UP000091967"/>
    </source>
</evidence>
<organism evidence="7 8">
    <name type="scientific">Fusarium poae</name>
    <dbReference type="NCBI Taxonomy" id="36050"/>
    <lineage>
        <taxon>Eukaryota</taxon>
        <taxon>Fungi</taxon>
        <taxon>Dikarya</taxon>
        <taxon>Ascomycota</taxon>
        <taxon>Pezizomycotina</taxon>
        <taxon>Sordariomycetes</taxon>
        <taxon>Hypocreomycetidae</taxon>
        <taxon>Hypocreales</taxon>
        <taxon>Nectriaceae</taxon>
        <taxon>Fusarium</taxon>
    </lineage>
</organism>